<reference evidence="1 2" key="1">
    <citation type="journal article" date="2019" name="Antonie Van Leeuwenhoek">
        <title>Description of 'Ca. Methylobacter oryzae' KRF1, a novel species from the environmentally important Methylobacter clade 2.</title>
        <authorList>
            <person name="Khatri K."/>
            <person name="Mohite J.A."/>
            <person name="Pandit P.S."/>
            <person name="Bahulikar R."/>
            <person name="Rahalkar M.C."/>
        </authorList>
    </citation>
    <scope>NUCLEOTIDE SEQUENCE [LARGE SCALE GENOMIC DNA]</scope>
    <source>
        <strain evidence="1 2">KRF1</strain>
    </source>
</reference>
<sequence>MNITLFLKPHSFLAISALLLIALAPLKSYGADQLLMTLNMVEYSYPAGRTGTIRIYHTATRSPFANDPNLRIYDTGLWAVTDWNSIGACNSSFLAGGHQEGWLLGPVTNINDIRPIHPTATLLYGIITGQFGDQGWASRYSCTGSSISEQYSFLYAFLLPKSTYVQGQGYHVGDVWYVTDYSPNGNWYYLYSPTPL</sequence>
<evidence type="ECO:0000313" key="1">
    <source>
        <dbReference type="EMBL" id="TRW94564.1"/>
    </source>
</evidence>
<comment type="caution">
    <text evidence="1">The sequence shown here is derived from an EMBL/GenBank/DDBJ whole genome shotgun (WGS) entry which is preliminary data.</text>
</comment>
<organism evidence="1 2">
    <name type="scientific">Candidatus Methylobacter oryzae</name>
    <dbReference type="NCBI Taxonomy" id="2497749"/>
    <lineage>
        <taxon>Bacteria</taxon>
        <taxon>Pseudomonadati</taxon>
        <taxon>Pseudomonadota</taxon>
        <taxon>Gammaproteobacteria</taxon>
        <taxon>Methylococcales</taxon>
        <taxon>Methylococcaceae</taxon>
        <taxon>Methylobacter</taxon>
    </lineage>
</organism>
<evidence type="ECO:0000313" key="2">
    <source>
        <dbReference type="Proteomes" id="UP000733744"/>
    </source>
</evidence>
<keyword evidence="2" id="KW-1185">Reference proteome</keyword>
<name>A0ABY3C9X3_9GAMM</name>
<evidence type="ECO:0008006" key="3">
    <source>
        <dbReference type="Google" id="ProtNLM"/>
    </source>
</evidence>
<dbReference type="RefSeq" id="WP_127029265.1">
    <property type="nucleotide sequence ID" value="NZ_RYFG02000097.1"/>
</dbReference>
<dbReference type="EMBL" id="RYFG02000097">
    <property type="protein sequence ID" value="TRW94564.1"/>
    <property type="molecule type" value="Genomic_DNA"/>
</dbReference>
<proteinExistence type="predicted"/>
<dbReference type="Proteomes" id="UP000733744">
    <property type="component" value="Unassembled WGS sequence"/>
</dbReference>
<accession>A0ABY3C9X3</accession>
<gene>
    <name evidence="1" type="ORF">EKO24_011630</name>
</gene>
<protein>
    <recommendedName>
        <fullName evidence="3">DUF1850 domain-containing protein</fullName>
    </recommendedName>
</protein>